<evidence type="ECO:0000256" key="1">
    <source>
        <dbReference type="ARBA" id="ARBA00010515"/>
    </source>
</evidence>
<keyword evidence="4" id="KW-0812">Transmembrane</keyword>
<feature type="active site" evidence="3">
    <location>
        <position position="227"/>
    </location>
</feature>
<evidence type="ECO:0000313" key="7">
    <source>
        <dbReference type="Proteomes" id="UP001651690"/>
    </source>
</evidence>
<feature type="transmembrane region" description="Helical" evidence="4">
    <location>
        <begin position="71"/>
        <end position="91"/>
    </location>
</feature>
<keyword evidence="2 6" id="KW-0378">Hydrolase</keyword>
<accession>A0ABT1M6B0</accession>
<keyword evidence="4" id="KW-1133">Transmembrane helix</keyword>
<dbReference type="PANTHER" id="PTHR48081">
    <property type="entry name" value="AB HYDROLASE SUPERFAMILY PROTEIN C4A8.06C"/>
    <property type="match status" value="1"/>
</dbReference>
<keyword evidence="4" id="KW-0472">Membrane</keyword>
<dbReference type="Proteomes" id="UP001651690">
    <property type="component" value="Unassembled WGS sequence"/>
</dbReference>
<dbReference type="EMBL" id="JANDBD010000009">
    <property type="protein sequence ID" value="MCP9274706.1"/>
    <property type="molecule type" value="Genomic_DNA"/>
</dbReference>
<feature type="transmembrane region" description="Helical" evidence="4">
    <location>
        <begin position="38"/>
        <end position="59"/>
    </location>
</feature>
<feature type="domain" description="BD-FAE-like" evidence="5">
    <location>
        <begin position="135"/>
        <end position="337"/>
    </location>
</feature>
<reference evidence="6 7" key="1">
    <citation type="submission" date="2022-06" db="EMBL/GenBank/DDBJ databases">
        <title>Mycolicibacterium sp. CAU 1645 isolated from seawater.</title>
        <authorList>
            <person name="Kim W."/>
        </authorList>
    </citation>
    <scope>NUCLEOTIDE SEQUENCE [LARGE SCALE GENOMIC DNA]</scope>
    <source>
        <strain evidence="6 7">CAU 1645</strain>
    </source>
</reference>
<protein>
    <submittedName>
        <fullName evidence="6">Alpha/beta hydrolase</fullName>
    </submittedName>
</protein>
<dbReference type="RefSeq" id="WP_255062383.1">
    <property type="nucleotide sequence ID" value="NZ_JANDBD010000009.1"/>
</dbReference>
<evidence type="ECO:0000259" key="5">
    <source>
        <dbReference type="Pfam" id="PF20434"/>
    </source>
</evidence>
<dbReference type="GO" id="GO:0016787">
    <property type="term" value="F:hydrolase activity"/>
    <property type="evidence" value="ECO:0007669"/>
    <property type="project" value="UniProtKB-KW"/>
</dbReference>
<organism evidence="6 7">
    <name type="scientific">Mycolicibacterium arenosum</name>
    <dbReference type="NCBI Taxonomy" id="2952157"/>
    <lineage>
        <taxon>Bacteria</taxon>
        <taxon>Bacillati</taxon>
        <taxon>Actinomycetota</taxon>
        <taxon>Actinomycetes</taxon>
        <taxon>Mycobacteriales</taxon>
        <taxon>Mycobacteriaceae</taxon>
        <taxon>Mycolicibacterium</taxon>
    </lineage>
</organism>
<sequence length="388" mass="40093">MIRRIALGALTAILAALGVGVLGTFLSGVPVLGLATGFVPPVITWVVLVAVACGLAAFAIRWRHRGRYASVLVAVALAIAVGGTAVTARMVSAVENAGADIDIAETLRVFTDAGSVPDAQLAYSTFDGEPLNVSVYRPPAGGGRAPVLVYIHGGGWVAGARDAKSADMRWFADRGWLTITVDYSLSSADRHLWNVVQSQLGCALVWVANNAAAYGGDPTRLSLSGDSAGGNLAINTAYLRARDELQSSCGGDIPAVSAVTALYPAVDPADFYVNSDAILGDTSRGMAGAYTGGTPAEHPDRYAAIASATHLGPTAPPTLILVGAADHLVPVGATHRFVDAARRAGVDAQLVSVPYADHVFDARTGSIGQQAYRQLTATWLRDHGQGPL</sequence>
<dbReference type="InterPro" id="IPR029058">
    <property type="entry name" value="AB_hydrolase_fold"/>
</dbReference>
<dbReference type="InterPro" id="IPR033140">
    <property type="entry name" value="Lipase_GDXG_put_SER_AS"/>
</dbReference>
<dbReference type="Pfam" id="PF20434">
    <property type="entry name" value="BD-FAE"/>
    <property type="match status" value="1"/>
</dbReference>
<dbReference type="InterPro" id="IPR049492">
    <property type="entry name" value="BD-FAE-like_dom"/>
</dbReference>
<evidence type="ECO:0000256" key="4">
    <source>
        <dbReference type="SAM" id="Phobius"/>
    </source>
</evidence>
<dbReference type="InterPro" id="IPR050300">
    <property type="entry name" value="GDXG_lipolytic_enzyme"/>
</dbReference>
<dbReference type="PROSITE" id="PS01174">
    <property type="entry name" value="LIPASE_GDXG_SER"/>
    <property type="match status" value="1"/>
</dbReference>
<name>A0ABT1M6B0_9MYCO</name>
<evidence type="ECO:0000256" key="3">
    <source>
        <dbReference type="PROSITE-ProRule" id="PRU10038"/>
    </source>
</evidence>
<evidence type="ECO:0000256" key="2">
    <source>
        <dbReference type="ARBA" id="ARBA00022801"/>
    </source>
</evidence>
<dbReference type="Gene3D" id="3.40.50.1820">
    <property type="entry name" value="alpha/beta hydrolase"/>
    <property type="match status" value="1"/>
</dbReference>
<proteinExistence type="inferred from homology"/>
<keyword evidence="7" id="KW-1185">Reference proteome</keyword>
<gene>
    <name evidence="6" type="ORF">NM203_21160</name>
</gene>
<comment type="caution">
    <text evidence="6">The sequence shown here is derived from an EMBL/GenBank/DDBJ whole genome shotgun (WGS) entry which is preliminary data.</text>
</comment>
<dbReference type="SUPFAM" id="SSF53474">
    <property type="entry name" value="alpha/beta-Hydrolases"/>
    <property type="match status" value="1"/>
</dbReference>
<comment type="similarity">
    <text evidence="1">Belongs to the 'GDXG' lipolytic enzyme family.</text>
</comment>
<evidence type="ECO:0000313" key="6">
    <source>
        <dbReference type="EMBL" id="MCP9274706.1"/>
    </source>
</evidence>